<organism evidence="4 5">
    <name type="scientific">Terrybacteria sp. (strain RIFCSPHIGHO2_01_FULL_58_15)</name>
    <dbReference type="NCBI Taxonomy" id="1802363"/>
    <lineage>
        <taxon>Bacteria</taxon>
        <taxon>Candidatus Terryibacteriota</taxon>
    </lineage>
</organism>
<dbReference type="InterPro" id="IPR011098">
    <property type="entry name" value="G5_dom"/>
</dbReference>
<dbReference type="InterPro" id="IPR007137">
    <property type="entry name" value="DUF348"/>
</dbReference>
<dbReference type="CDD" id="cd22268">
    <property type="entry name" value="DPBB_RlpA-like"/>
    <property type="match status" value="1"/>
</dbReference>
<dbReference type="Gene3D" id="2.40.40.10">
    <property type="entry name" value="RlpA-like domain"/>
    <property type="match status" value="1"/>
</dbReference>
<proteinExistence type="predicted"/>
<dbReference type="EMBL" id="MHST01000011">
    <property type="protein sequence ID" value="OHA49332.1"/>
    <property type="molecule type" value="Genomic_DNA"/>
</dbReference>
<dbReference type="Pfam" id="PF03330">
    <property type="entry name" value="DPBB_1"/>
    <property type="match status" value="1"/>
</dbReference>
<feature type="signal peptide" evidence="2">
    <location>
        <begin position="1"/>
        <end position="20"/>
    </location>
</feature>
<evidence type="ECO:0000256" key="2">
    <source>
        <dbReference type="SAM" id="SignalP"/>
    </source>
</evidence>
<sequence length="311" mass="34275">MFPFHLLAALALATGGLFFAQSDIRESALPKAIPVTIQEGSAEMEYIVALQDGNDVEELLASLDIPLEHALVSPDKETPLTAGLTVTIVRERRISIIDGSAEPRERVTYARTVGDAVTEIGLVLGPLDRLIPDPAFPVRDETVIRILRIREEERREMVAIPFPVTATEDSDLAFGQERVLSEGRPGRAEELVRIVSENGRTVRRTILTRTVVEEPTPERRSRGTRIVIGRTLEGAASWYRYRGGDFAASTIFPRGTFLRITNLLNGRTVIVRVNDYGPTAPGRVIDLDAVAFGKLAPLSVGLIPTRVEEFR</sequence>
<name>A0A1G2PNZ1_TERXR</name>
<dbReference type="InterPro" id="IPR009009">
    <property type="entry name" value="RlpA-like_DPBB"/>
</dbReference>
<keyword evidence="1 2" id="KW-0732">Signal</keyword>
<dbReference type="SUPFAM" id="SSF50685">
    <property type="entry name" value="Barwin-like endoglucanases"/>
    <property type="match status" value="1"/>
</dbReference>
<dbReference type="Pfam" id="PF07501">
    <property type="entry name" value="G5"/>
    <property type="match status" value="1"/>
</dbReference>
<dbReference type="Gene3D" id="2.20.230.10">
    <property type="entry name" value="Resuscitation-promoting factor rpfb"/>
    <property type="match status" value="1"/>
</dbReference>
<dbReference type="Proteomes" id="UP000178690">
    <property type="component" value="Unassembled WGS sequence"/>
</dbReference>
<dbReference type="PANTHER" id="PTHR34183">
    <property type="entry name" value="ENDOLYTIC PEPTIDOGLYCAN TRANSGLYCOSYLASE RLPA"/>
    <property type="match status" value="1"/>
</dbReference>
<evidence type="ECO:0000313" key="5">
    <source>
        <dbReference type="Proteomes" id="UP000178690"/>
    </source>
</evidence>
<evidence type="ECO:0000259" key="3">
    <source>
        <dbReference type="PROSITE" id="PS51109"/>
    </source>
</evidence>
<dbReference type="InterPro" id="IPR036908">
    <property type="entry name" value="RlpA-like_sf"/>
</dbReference>
<feature type="chain" id="PRO_5009583930" description="G5 domain-containing protein" evidence="2">
    <location>
        <begin position="21"/>
        <end position="311"/>
    </location>
</feature>
<dbReference type="STRING" id="1802363.A2682_01460"/>
<accession>A0A1G2PNZ1</accession>
<reference evidence="4 5" key="1">
    <citation type="journal article" date="2016" name="Nat. Commun.">
        <title>Thousands of microbial genomes shed light on interconnected biogeochemical processes in an aquifer system.</title>
        <authorList>
            <person name="Anantharaman K."/>
            <person name="Brown C.T."/>
            <person name="Hug L.A."/>
            <person name="Sharon I."/>
            <person name="Castelle C.J."/>
            <person name="Probst A.J."/>
            <person name="Thomas B.C."/>
            <person name="Singh A."/>
            <person name="Wilkins M.J."/>
            <person name="Karaoz U."/>
            <person name="Brodie E.L."/>
            <person name="Williams K.H."/>
            <person name="Hubbard S.S."/>
            <person name="Banfield J.F."/>
        </authorList>
    </citation>
    <scope>NUCLEOTIDE SEQUENCE [LARGE SCALE GENOMIC DNA]</scope>
    <source>
        <strain evidence="5">RIFCSPHIGHO2_01_FULL_58_15</strain>
    </source>
</reference>
<dbReference type="Pfam" id="PF03990">
    <property type="entry name" value="DUF348"/>
    <property type="match status" value="1"/>
</dbReference>
<dbReference type="PANTHER" id="PTHR34183:SF1">
    <property type="entry name" value="ENDOLYTIC PEPTIDOGLYCAN TRANSGLYCOSYLASE RLPA"/>
    <property type="match status" value="1"/>
</dbReference>
<evidence type="ECO:0000256" key="1">
    <source>
        <dbReference type="ARBA" id="ARBA00022729"/>
    </source>
</evidence>
<evidence type="ECO:0000313" key="4">
    <source>
        <dbReference type="EMBL" id="OHA49332.1"/>
    </source>
</evidence>
<dbReference type="PROSITE" id="PS51109">
    <property type="entry name" value="G5"/>
    <property type="match status" value="1"/>
</dbReference>
<dbReference type="SMART" id="SM01208">
    <property type="entry name" value="G5"/>
    <property type="match status" value="1"/>
</dbReference>
<gene>
    <name evidence="4" type="ORF">A2682_01460</name>
</gene>
<feature type="domain" description="G5" evidence="3">
    <location>
        <begin position="146"/>
        <end position="226"/>
    </location>
</feature>
<protein>
    <recommendedName>
        <fullName evidence="3">G5 domain-containing protein</fullName>
    </recommendedName>
</protein>
<comment type="caution">
    <text evidence="4">The sequence shown here is derived from an EMBL/GenBank/DDBJ whole genome shotgun (WGS) entry which is preliminary data.</text>
</comment>
<dbReference type="AlphaFoldDB" id="A0A1G2PNZ1"/>